<comment type="caution">
    <text evidence="6">The sequence shown here is derived from an EMBL/GenBank/DDBJ whole genome shotgun (WGS) entry which is preliminary data.</text>
</comment>
<name>A0A4R4NTJ4_9ACTN</name>
<dbReference type="PANTHER" id="PTHR30290:SF9">
    <property type="entry name" value="OLIGOPEPTIDE-BINDING PROTEIN APPA"/>
    <property type="match status" value="1"/>
</dbReference>
<dbReference type="OrthoDB" id="9796817at2"/>
<sequence length="517" mass="55786">MFDRALLARRDLFKIGGLAAATASLGACASTKPSGGGQGSAGTALRVSLASDATTLDPQKQGDLPSMNVLINVFDTLTVRDTDDKLSGGLAERWESKDDKTWRFHLRKNVSFHNGEPCDAAAVAYSIERLIDPATRSPIVELRLVTGAKVIDTHTVDLVTKDPDPILPAKLSLFGGVIVPPKHIKEKGEKAFAEHPIGTGPFTFEQWQRDSQITLKANPDHWNGKPAVEQLVFKVMPDPSSSLAALQSGEVDIVTGLTPDAAQQLGDAPGFKIVTSPGVRTFFVSLDTEEGPLKDKRVRRALNHALDVDGLITSVLNGAAERTPTLIPRQAFGFDPAIKPYQHDVAKAKSLLAAAGHPDGFSLKLSSSTADKDIAQAIAGQLAEVGVKAEVSLLDPATFKGRLVSDNRKALGAMYFVGNSGWTMDASSNLQSFVRHDRRQSRWNNPEADALIDKEEQSVDPEVRKEAFTELQKILIEESPFLYLYQASILYAVSDKVQWKTNANGTLAMANAKLATS</sequence>
<keyword evidence="7" id="KW-1185">Reference proteome</keyword>
<dbReference type="RefSeq" id="WP_132328622.1">
    <property type="nucleotide sequence ID" value="NZ_SMJZ01000002.1"/>
</dbReference>
<reference evidence="6 7" key="1">
    <citation type="submission" date="2019-02" db="EMBL/GenBank/DDBJ databases">
        <title>Draft genome sequences of novel Actinobacteria.</title>
        <authorList>
            <person name="Sahin N."/>
            <person name="Ay H."/>
            <person name="Saygin H."/>
        </authorList>
    </citation>
    <scope>NUCLEOTIDE SEQUENCE [LARGE SCALE GENOMIC DNA]</scope>
    <source>
        <strain evidence="6 7">KC201</strain>
    </source>
</reference>
<evidence type="ECO:0000256" key="4">
    <source>
        <dbReference type="ARBA" id="ARBA00022729"/>
    </source>
</evidence>
<dbReference type="InterPro" id="IPR030678">
    <property type="entry name" value="Peptide/Ni-bd"/>
</dbReference>
<protein>
    <submittedName>
        <fullName evidence="6">ABC transporter substrate-binding protein</fullName>
    </submittedName>
</protein>
<evidence type="ECO:0000313" key="7">
    <source>
        <dbReference type="Proteomes" id="UP000295157"/>
    </source>
</evidence>
<dbReference type="InterPro" id="IPR000914">
    <property type="entry name" value="SBP_5_dom"/>
</dbReference>
<dbReference type="PROSITE" id="PS01040">
    <property type="entry name" value="SBP_BACTERIAL_5"/>
    <property type="match status" value="1"/>
</dbReference>
<dbReference type="InterPro" id="IPR039424">
    <property type="entry name" value="SBP_5"/>
</dbReference>
<dbReference type="PANTHER" id="PTHR30290">
    <property type="entry name" value="PERIPLASMIC BINDING COMPONENT OF ABC TRANSPORTER"/>
    <property type="match status" value="1"/>
</dbReference>
<comment type="similarity">
    <text evidence="2">Belongs to the bacterial solute-binding protein 5 family.</text>
</comment>
<keyword evidence="4" id="KW-0732">Signal</keyword>
<feature type="domain" description="Solute-binding protein family 5" evidence="5">
    <location>
        <begin position="86"/>
        <end position="437"/>
    </location>
</feature>
<dbReference type="Gene3D" id="3.90.76.10">
    <property type="entry name" value="Dipeptide-binding Protein, Domain 1"/>
    <property type="match status" value="1"/>
</dbReference>
<dbReference type="Gene3D" id="3.10.105.10">
    <property type="entry name" value="Dipeptide-binding Protein, Domain 3"/>
    <property type="match status" value="1"/>
</dbReference>
<evidence type="ECO:0000313" key="6">
    <source>
        <dbReference type="EMBL" id="TDC11257.1"/>
    </source>
</evidence>
<proteinExistence type="inferred from homology"/>
<accession>A0A4R4NTJ4</accession>
<dbReference type="GO" id="GO:0043190">
    <property type="term" value="C:ATP-binding cassette (ABC) transporter complex"/>
    <property type="evidence" value="ECO:0007669"/>
    <property type="project" value="InterPro"/>
</dbReference>
<dbReference type="InterPro" id="IPR023765">
    <property type="entry name" value="SBP_5_CS"/>
</dbReference>
<dbReference type="Gene3D" id="3.40.190.10">
    <property type="entry name" value="Periplasmic binding protein-like II"/>
    <property type="match status" value="1"/>
</dbReference>
<evidence type="ECO:0000259" key="5">
    <source>
        <dbReference type="Pfam" id="PF00496"/>
    </source>
</evidence>
<dbReference type="AlphaFoldDB" id="A0A4R4NTJ4"/>
<dbReference type="InterPro" id="IPR006311">
    <property type="entry name" value="TAT_signal"/>
</dbReference>
<dbReference type="GO" id="GO:0042597">
    <property type="term" value="C:periplasmic space"/>
    <property type="evidence" value="ECO:0007669"/>
    <property type="project" value="UniProtKB-ARBA"/>
</dbReference>
<evidence type="ECO:0000256" key="1">
    <source>
        <dbReference type="ARBA" id="ARBA00004193"/>
    </source>
</evidence>
<evidence type="ECO:0000256" key="2">
    <source>
        <dbReference type="ARBA" id="ARBA00005695"/>
    </source>
</evidence>
<dbReference type="PIRSF" id="PIRSF002741">
    <property type="entry name" value="MppA"/>
    <property type="match status" value="1"/>
</dbReference>
<organism evidence="6 7">
    <name type="scientific">Nonomuraea longispora</name>
    <dbReference type="NCBI Taxonomy" id="1848320"/>
    <lineage>
        <taxon>Bacteria</taxon>
        <taxon>Bacillati</taxon>
        <taxon>Actinomycetota</taxon>
        <taxon>Actinomycetes</taxon>
        <taxon>Streptosporangiales</taxon>
        <taxon>Streptosporangiaceae</taxon>
        <taxon>Nonomuraea</taxon>
    </lineage>
</organism>
<gene>
    <name evidence="6" type="ORF">E1267_00885</name>
</gene>
<dbReference type="Pfam" id="PF00496">
    <property type="entry name" value="SBP_bac_5"/>
    <property type="match status" value="1"/>
</dbReference>
<dbReference type="PROSITE" id="PS51318">
    <property type="entry name" value="TAT"/>
    <property type="match status" value="1"/>
</dbReference>
<keyword evidence="3" id="KW-0813">Transport</keyword>
<dbReference type="CDD" id="cd08498">
    <property type="entry name" value="PBP2_NikA_DppA_OppA_like_2"/>
    <property type="match status" value="1"/>
</dbReference>
<comment type="subcellular location">
    <subcellularLocation>
        <location evidence="1">Cell membrane</location>
        <topology evidence="1">Lipid-anchor</topology>
    </subcellularLocation>
</comment>
<dbReference type="EMBL" id="SMJZ01000002">
    <property type="protein sequence ID" value="TDC11257.1"/>
    <property type="molecule type" value="Genomic_DNA"/>
</dbReference>
<dbReference type="PROSITE" id="PS51257">
    <property type="entry name" value="PROKAR_LIPOPROTEIN"/>
    <property type="match status" value="1"/>
</dbReference>
<dbReference type="GO" id="GO:1904680">
    <property type="term" value="F:peptide transmembrane transporter activity"/>
    <property type="evidence" value="ECO:0007669"/>
    <property type="project" value="TreeGrafter"/>
</dbReference>
<dbReference type="SUPFAM" id="SSF53850">
    <property type="entry name" value="Periplasmic binding protein-like II"/>
    <property type="match status" value="1"/>
</dbReference>
<dbReference type="GO" id="GO:0015833">
    <property type="term" value="P:peptide transport"/>
    <property type="evidence" value="ECO:0007669"/>
    <property type="project" value="TreeGrafter"/>
</dbReference>
<evidence type="ECO:0000256" key="3">
    <source>
        <dbReference type="ARBA" id="ARBA00022448"/>
    </source>
</evidence>
<dbReference type="Proteomes" id="UP000295157">
    <property type="component" value="Unassembled WGS sequence"/>
</dbReference>